<dbReference type="EC" id="3.1.3.16" evidence="8"/>
<dbReference type="InterPro" id="IPR050341">
    <property type="entry name" value="PP1_catalytic_subunit"/>
</dbReference>
<evidence type="ECO:0000256" key="7">
    <source>
        <dbReference type="ARBA" id="ARBA00048336"/>
    </source>
</evidence>
<keyword evidence="11" id="KW-1185">Reference proteome</keyword>
<gene>
    <name evidence="10" type="ORF">MCOS_LOCUS3831</name>
</gene>
<evidence type="ECO:0000259" key="9">
    <source>
        <dbReference type="PROSITE" id="PS00125"/>
    </source>
</evidence>
<dbReference type="PANTHER" id="PTHR11668:SF300">
    <property type="entry name" value="SERINE_THREONINE-PROTEIN PHOSPHATASE"/>
    <property type="match status" value="1"/>
</dbReference>
<dbReference type="OrthoDB" id="6238899at2759"/>
<keyword evidence="4" id="KW-0904">Protein phosphatase</keyword>
<dbReference type="WBParaSite" id="MCU_011816-RA">
    <property type="protein sequence ID" value="MCU_011816-RA"/>
    <property type="gene ID" value="MCU_011816"/>
</dbReference>
<dbReference type="InterPro" id="IPR004843">
    <property type="entry name" value="Calcineurin-like_PHP"/>
</dbReference>
<evidence type="ECO:0000256" key="1">
    <source>
        <dbReference type="ARBA" id="ARBA00001936"/>
    </source>
</evidence>
<evidence type="ECO:0000256" key="5">
    <source>
        <dbReference type="ARBA" id="ARBA00023211"/>
    </source>
</evidence>
<dbReference type="AlphaFoldDB" id="A0A0R3UA82"/>
<evidence type="ECO:0000256" key="3">
    <source>
        <dbReference type="ARBA" id="ARBA00022801"/>
    </source>
</evidence>
<keyword evidence="3 8" id="KW-0378">Hydrolase</keyword>
<dbReference type="STRING" id="53468.A0A0R3UA82"/>
<proteinExistence type="inferred from homology"/>
<reference evidence="12" key="2">
    <citation type="submission" date="2019-11" db="UniProtKB">
        <authorList>
            <consortium name="WormBaseParasite"/>
        </authorList>
    </citation>
    <scope>IDENTIFICATION</scope>
</reference>
<dbReference type="SUPFAM" id="SSF56300">
    <property type="entry name" value="Metallo-dependent phosphatases"/>
    <property type="match status" value="1"/>
</dbReference>
<comment type="catalytic activity">
    <reaction evidence="7 8">
        <text>O-phospho-L-threonyl-[protein] + H2O = L-threonyl-[protein] + phosphate</text>
        <dbReference type="Rhea" id="RHEA:47004"/>
        <dbReference type="Rhea" id="RHEA-COMP:11060"/>
        <dbReference type="Rhea" id="RHEA-COMP:11605"/>
        <dbReference type="ChEBI" id="CHEBI:15377"/>
        <dbReference type="ChEBI" id="CHEBI:30013"/>
        <dbReference type="ChEBI" id="CHEBI:43474"/>
        <dbReference type="ChEBI" id="CHEBI:61977"/>
        <dbReference type="EC" id="3.1.3.16"/>
    </reaction>
</comment>
<evidence type="ECO:0000256" key="4">
    <source>
        <dbReference type="ARBA" id="ARBA00022912"/>
    </source>
</evidence>
<dbReference type="PRINTS" id="PR00114">
    <property type="entry name" value="STPHPHTASE"/>
</dbReference>
<dbReference type="PANTHER" id="PTHR11668">
    <property type="entry name" value="SERINE/THREONINE PROTEIN PHOSPHATASE"/>
    <property type="match status" value="1"/>
</dbReference>
<dbReference type="Gene3D" id="3.60.21.10">
    <property type="match status" value="1"/>
</dbReference>
<evidence type="ECO:0000313" key="11">
    <source>
        <dbReference type="Proteomes" id="UP000267029"/>
    </source>
</evidence>
<feature type="domain" description="Serine/threonine specific protein phosphatases" evidence="9">
    <location>
        <begin position="134"/>
        <end position="139"/>
    </location>
</feature>
<dbReference type="EMBL" id="UXSR01001035">
    <property type="protein sequence ID" value="VDD77828.1"/>
    <property type="molecule type" value="Genomic_DNA"/>
</dbReference>
<accession>A0A0R3UA82</accession>
<comment type="catalytic activity">
    <reaction evidence="6">
        <text>O-phospho-L-seryl-[protein] + H2O = L-seryl-[protein] + phosphate</text>
        <dbReference type="Rhea" id="RHEA:20629"/>
        <dbReference type="Rhea" id="RHEA-COMP:9863"/>
        <dbReference type="Rhea" id="RHEA-COMP:11604"/>
        <dbReference type="ChEBI" id="CHEBI:15377"/>
        <dbReference type="ChEBI" id="CHEBI:29999"/>
        <dbReference type="ChEBI" id="CHEBI:43474"/>
        <dbReference type="ChEBI" id="CHEBI:83421"/>
        <dbReference type="EC" id="3.1.3.16"/>
    </reaction>
</comment>
<comment type="cofactor">
    <cofactor evidence="1">
        <name>Mn(2+)</name>
        <dbReference type="ChEBI" id="CHEBI:29035"/>
    </cofactor>
</comment>
<organism evidence="12">
    <name type="scientific">Mesocestoides corti</name>
    <name type="common">Flatworm</name>
    <dbReference type="NCBI Taxonomy" id="53468"/>
    <lineage>
        <taxon>Eukaryota</taxon>
        <taxon>Metazoa</taxon>
        <taxon>Spiralia</taxon>
        <taxon>Lophotrochozoa</taxon>
        <taxon>Platyhelminthes</taxon>
        <taxon>Cestoda</taxon>
        <taxon>Eucestoda</taxon>
        <taxon>Cyclophyllidea</taxon>
        <taxon>Mesocestoididae</taxon>
        <taxon>Mesocestoides</taxon>
    </lineage>
</organism>
<keyword evidence="2" id="KW-0479">Metal-binding</keyword>
<sequence length="360" mass="41446">MAGDCKFGCAGTSRKEMIKKAENLTKRLIDYQVLKGKYAQMSELELTNLCNFMPDLLMEDPVVVDIELTTPIYVLGDIYGQFGDLLRVFMLLGYPPEKTYLFLGNYINRGSRSIETLALLYALKLRFPKHVYLLRGNHECPHISRHYGFFDECVKRYNRRLWRAFVTTFDYLPLIAVIEEKVFCCHSGMSPSVQYSGVSSLQEFRDYVAKLTPRPTEINTSILMTHYTWSEPDHEIASWEQNPAGLAYLYGPLVVSDFCDKLNIQQIIRSNELLEKGYEFFSDQRLLTIFSVPNYLGTFTNDGALVEITKNAEAGEISCRVKIIKPIMQLRTKMTGRMNIMIQDSLETKQEVKDDELEGF</sequence>
<dbReference type="Pfam" id="PF00149">
    <property type="entry name" value="Metallophos"/>
    <property type="match status" value="1"/>
</dbReference>
<dbReference type="PROSITE" id="PS00125">
    <property type="entry name" value="SER_THR_PHOSPHATASE"/>
    <property type="match status" value="1"/>
</dbReference>
<dbReference type="GO" id="GO:0005737">
    <property type="term" value="C:cytoplasm"/>
    <property type="evidence" value="ECO:0007669"/>
    <property type="project" value="TreeGrafter"/>
</dbReference>
<reference evidence="10 11" key="1">
    <citation type="submission" date="2018-10" db="EMBL/GenBank/DDBJ databases">
        <authorList>
            <consortium name="Pathogen Informatics"/>
        </authorList>
    </citation>
    <scope>NUCLEOTIDE SEQUENCE [LARGE SCALE GENOMIC DNA]</scope>
</reference>
<evidence type="ECO:0000313" key="10">
    <source>
        <dbReference type="EMBL" id="VDD77828.1"/>
    </source>
</evidence>
<dbReference type="Proteomes" id="UP000267029">
    <property type="component" value="Unassembled WGS sequence"/>
</dbReference>
<evidence type="ECO:0000256" key="2">
    <source>
        <dbReference type="ARBA" id="ARBA00022723"/>
    </source>
</evidence>
<dbReference type="GO" id="GO:0046872">
    <property type="term" value="F:metal ion binding"/>
    <property type="evidence" value="ECO:0007669"/>
    <property type="project" value="UniProtKB-KW"/>
</dbReference>
<dbReference type="GO" id="GO:0004722">
    <property type="term" value="F:protein serine/threonine phosphatase activity"/>
    <property type="evidence" value="ECO:0007669"/>
    <property type="project" value="UniProtKB-EC"/>
</dbReference>
<name>A0A0R3UA82_MESCO</name>
<evidence type="ECO:0000256" key="6">
    <source>
        <dbReference type="ARBA" id="ARBA00047761"/>
    </source>
</evidence>
<keyword evidence="5" id="KW-0464">Manganese</keyword>
<protein>
    <recommendedName>
        <fullName evidence="8">Serine/threonine-protein phosphatase</fullName>
        <ecNumber evidence="8">3.1.3.16</ecNumber>
    </recommendedName>
</protein>
<dbReference type="InterPro" id="IPR029052">
    <property type="entry name" value="Metallo-depent_PP-like"/>
</dbReference>
<evidence type="ECO:0000313" key="12">
    <source>
        <dbReference type="WBParaSite" id="MCU_011816-RA"/>
    </source>
</evidence>
<evidence type="ECO:0000256" key="8">
    <source>
        <dbReference type="RuleBase" id="RU004273"/>
    </source>
</evidence>
<dbReference type="GO" id="GO:0005634">
    <property type="term" value="C:nucleus"/>
    <property type="evidence" value="ECO:0007669"/>
    <property type="project" value="TreeGrafter"/>
</dbReference>
<comment type="similarity">
    <text evidence="8">Belongs to the PPP phosphatase family.</text>
</comment>
<dbReference type="SMART" id="SM00156">
    <property type="entry name" value="PP2Ac"/>
    <property type="match status" value="1"/>
</dbReference>
<dbReference type="InterPro" id="IPR006186">
    <property type="entry name" value="Ser/Thr-sp_prot-phosphatase"/>
</dbReference>